<feature type="chain" id="PRO_5023825056" description="Right handed beta helix domain-containing protein" evidence="3">
    <location>
        <begin position="17"/>
        <end position="1532"/>
    </location>
</feature>
<comment type="caution">
    <text evidence="4">The sequence shown here is derived from an EMBL/GenBank/DDBJ whole genome shotgun (WGS) entry which is preliminary data.</text>
</comment>
<evidence type="ECO:0000313" key="4">
    <source>
        <dbReference type="EMBL" id="KAA6399111.1"/>
    </source>
</evidence>
<keyword evidence="2" id="KW-1133">Transmembrane helix</keyword>
<dbReference type="SUPFAM" id="SSF51126">
    <property type="entry name" value="Pectin lyase-like"/>
    <property type="match status" value="1"/>
</dbReference>
<gene>
    <name evidence="4" type="ORF">EZS28_005359</name>
</gene>
<protein>
    <recommendedName>
        <fullName evidence="6">Right handed beta helix domain-containing protein</fullName>
    </recommendedName>
</protein>
<dbReference type="InterPro" id="IPR011050">
    <property type="entry name" value="Pectin_lyase_fold/virulence"/>
</dbReference>
<keyword evidence="2" id="KW-0472">Membrane</keyword>
<evidence type="ECO:0000256" key="3">
    <source>
        <dbReference type="SAM" id="SignalP"/>
    </source>
</evidence>
<sequence length="1532" mass="169723">MIWSLLLVIAISFCQNNQILQSDNQLTSLSALSINPSPCKSSNAYCKWNVGQTQLGVEKTVTAVLLKTCLESNGYEITFVDAEHYEYLNITKNIKVVIIGGYKDLSNTPIRTIWRYSQQTETQNSIIFITQGELTLDFIELRYQFIAQDSGIPFPSPSENLIFASGNPSDIYRASLTIQNCEFQGFGLNRTSVNRFVYASYCKLIEINDCNIHDANLIRSAVALGGCSRISIKNNFLTNMNSDYEQESASVLEITYSDENVIAEIEISGNNFDSCSTQTFQRAGAIFIRFDNRAASLQIGINNNKFIRCQGLISGAIYLAIRNCHLLQIKDNEFFENEKNPYLFGDVYILKTDNDMVFPSQGYNSYEEYFIDALLGSRSNLANSVYYEVYDVTSNNINIYSSTFVQNVGIDKKYVLQTVLTNEVASVSLALGDQLQTKELIISLVAPSIEKHTEIISIDSTNGCNRDKIWIVGNSERKKEKIRLGGSLQSSEGTGLFIINIEQTVIGDIYIQKIEQQHWKGGFIKAEGSRSINLLDCRLVGGGTIQHNTAVKLSITKCSFTGDGINNVNQIIEPFIVATLGSIDIYGTQFTDGYFSGNNLGCIVCSRSSTQCLISNSQFLNNKLDADTAAISITTTSCSLLQIGTNSIERSIFSSVLLNDNQGGNYIRSLASNNNISYTDFEDISFTLNGNAVQIEAQQTSDITFIECKYDNISGAADSLKSRCIHSSISSTYGFKFVAQSTIFNDISYACNSNSIGNAVTLVAGSSSVSSVLRQIQFNSCKFEKIRGFGYGGAIALDIRAKTIFQFNNNRFQFDRGFKGSDIWIRTVNSAPELNSTHFYTSRSNSFKPHIIITRDGSNDSAINLGSFKTETLNTNQQYSQSDLGDIGYDDSGEAEGEGEEQIDSDQGSIYIETEPPQIQPRIDEVIFHTQTTEQIVVVGNVGIIKNEIGRLINNGQSVSITLSLSQIYEEINLQQAQLRQVIIMPHNPMIATQANKPVVQPLETENAPLLTIRGDAKVQFESLTLAHFNQNINQPVIKTEANGVLRLVDVTLSPQKRYKTTQGIDYEPTSTKIKNSPFILANGKQVVLDYVIMEPTTFIGCSGITIKGSKGNNKHTAIITDSEFNSLGVSLNSGQSSAFNSIYDDNGVFNANEQEQGSAIEIVNFTAIIQNTTFKGVPSEEVNEGQVQGYCEWSTGAIQVERSIVWIENSTFTELQEGGIKIKAGGKVTLTGTTKLYGNKLPVINGWIWSARRNIVCQSDTNGQFASLRADFGSFTGDGFSEKLLVTSKNKWIQENRESCKITGSLGEIKTNLLYSPVIQNFTASNAKKITGIDVVIHGETLVGCGKLWIEVQLRADKKSNNLNKLQNIVNNIRSRFNSKSRFNTKKTQILNPTQINADDKDDDKIKTMRYRLEDIASLWENDTYFEGTITKDDLIKRGITVNAHLIVETRNGTFQKQDVVEGDQVSPDFRVTGHGLTDGEIAGIVVASVIFVSLLVILIICFYLVYQRKKEAGPPKKQSAKRKQYVSQRE</sequence>
<feature type="signal peptide" evidence="3">
    <location>
        <begin position="1"/>
        <end position="16"/>
    </location>
</feature>
<feature type="compositionally biased region" description="Acidic residues" evidence="1">
    <location>
        <begin position="888"/>
        <end position="904"/>
    </location>
</feature>
<dbReference type="EMBL" id="SNRW01000818">
    <property type="protein sequence ID" value="KAA6399111.1"/>
    <property type="molecule type" value="Genomic_DNA"/>
</dbReference>
<reference evidence="4 5" key="1">
    <citation type="submission" date="2019-03" db="EMBL/GenBank/DDBJ databases">
        <title>Single cell metagenomics reveals metabolic interactions within the superorganism composed of flagellate Streblomastix strix and complex community of Bacteroidetes bacteria on its surface.</title>
        <authorList>
            <person name="Treitli S.C."/>
            <person name="Kolisko M."/>
            <person name="Husnik F."/>
            <person name="Keeling P."/>
            <person name="Hampl V."/>
        </authorList>
    </citation>
    <scope>NUCLEOTIDE SEQUENCE [LARGE SCALE GENOMIC DNA]</scope>
    <source>
        <strain evidence="4">ST1C</strain>
    </source>
</reference>
<evidence type="ECO:0000313" key="5">
    <source>
        <dbReference type="Proteomes" id="UP000324800"/>
    </source>
</evidence>
<evidence type="ECO:0008006" key="6">
    <source>
        <dbReference type="Google" id="ProtNLM"/>
    </source>
</evidence>
<dbReference type="Proteomes" id="UP000324800">
    <property type="component" value="Unassembled WGS sequence"/>
</dbReference>
<evidence type="ECO:0000256" key="2">
    <source>
        <dbReference type="SAM" id="Phobius"/>
    </source>
</evidence>
<organism evidence="4 5">
    <name type="scientific">Streblomastix strix</name>
    <dbReference type="NCBI Taxonomy" id="222440"/>
    <lineage>
        <taxon>Eukaryota</taxon>
        <taxon>Metamonada</taxon>
        <taxon>Preaxostyla</taxon>
        <taxon>Oxymonadida</taxon>
        <taxon>Streblomastigidae</taxon>
        <taxon>Streblomastix</taxon>
    </lineage>
</organism>
<accession>A0A5J4WVW5</accession>
<feature type="transmembrane region" description="Helical" evidence="2">
    <location>
        <begin position="1483"/>
        <end position="1508"/>
    </location>
</feature>
<name>A0A5J4WVW5_9EUKA</name>
<feature type="region of interest" description="Disordered" evidence="1">
    <location>
        <begin position="880"/>
        <end position="908"/>
    </location>
</feature>
<proteinExistence type="predicted"/>
<keyword evidence="2" id="KW-0812">Transmembrane</keyword>
<evidence type="ECO:0000256" key="1">
    <source>
        <dbReference type="SAM" id="MobiDB-lite"/>
    </source>
</evidence>
<keyword evidence="3" id="KW-0732">Signal</keyword>